<evidence type="ECO:0000313" key="2">
    <source>
        <dbReference type="Proteomes" id="UP000650485"/>
    </source>
</evidence>
<dbReference type="Proteomes" id="UP000650485">
    <property type="component" value="Unassembled WGS sequence"/>
</dbReference>
<gene>
    <name evidence="1" type="ORF">H7R52_08890</name>
</gene>
<reference evidence="1" key="1">
    <citation type="submission" date="2020-08" db="EMBL/GenBank/DDBJ databases">
        <title>Complete genome sequence of Weissella confusa strain FS54 provides insights into metabolic potential.</title>
        <authorList>
            <person name="Fhoula I."/>
            <person name="Najjari A."/>
            <person name="Lekired A."/>
            <person name="Bessrour-Aouam N."/>
            <person name="Jaballah S."/>
            <person name="Klibi N."/>
            <person name="Ouzari H.-I."/>
        </authorList>
    </citation>
    <scope>NUCLEOTIDE SEQUENCE</scope>
    <source>
        <strain evidence="1">FS54</strain>
    </source>
</reference>
<dbReference type="RefSeq" id="WP_118704526.1">
    <property type="nucleotide sequence ID" value="NZ_CABJBN010000011.1"/>
</dbReference>
<dbReference type="AlphaFoldDB" id="A0A413FNE1"/>
<accession>A0A413FNE1</accession>
<name>A0A413FNE1_WEICO</name>
<dbReference type="EMBL" id="JACSZT010000007">
    <property type="protein sequence ID" value="MBC6498792.1"/>
    <property type="molecule type" value="Genomic_DNA"/>
</dbReference>
<sequence>MKKIITTDTQRTLQRIQMERGLNRKKLMSELSITLPTLEKLLDHQVPFTVTMQTYHKLTYWLEENEAQHE</sequence>
<evidence type="ECO:0000313" key="1">
    <source>
        <dbReference type="EMBL" id="MBC6498792.1"/>
    </source>
</evidence>
<evidence type="ECO:0008006" key="3">
    <source>
        <dbReference type="Google" id="ProtNLM"/>
    </source>
</evidence>
<comment type="caution">
    <text evidence="1">The sequence shown here is derived from an EMBL/GenBank/DDBJ whole genome shotgun (WGS) entry which is preliminary data.</text>
</comment>
<protein>
    <recommendedName>
        <fullName evidence="3">XRE family transcriptional regulator</fullName>
    </recommendedName>
</protein>
<organism evidence="1 2">
    <name type="scientific">Weissella confusa</name>
    <name type="common">Lactobacillus confusus</name>
    <dbReference type="NCBI Taxonomy" id="1583"/>
    <lineage>
        <taxon>Bacteria</taxon>
        <taxon>Bacillati</taxon>
        <taxon>Bacillota</taxon>
        <taxon>Bacilli</taxon>
        <taxon>Lactobacillales</taxon>
        <taxon>Lactobacillaceae</taxon>
        <taxon>Weissella</taxon>
    </lineage>
</organism>
<proteinExistence type="predicted"/>